<organism evidence="1 2">
    <name type="scientific">Microthlaspi erraticum</name>
    <dbReference type="NCBI Taxonomy" id="1685480"/>
    <lineage>
        <taxon>Eukaryota</taxon>
        <taxon>Viridiplantae</taxon>
        <taxon>Streptophyta</taxon>
        <taxon>Embryophyta</taxon>
        <taxon>Tracheophyta</taxon>
        <taxon>Spermatophyta</taxon>
        <taxon>Magnoliopsida</taxon>
        <taxon>eudicotyledons</taxon>
        <taxon>Gunneridae</taxon>
        <taxon>Pentapetalae</taxon>
        <taxon>rosids</taxon>
        <taxon>malvids</taxon>
        <taxon>Brassicales</taxon>
        <taxon>Brassicaceae</taxon>
        <taxon>Coluteocarpeae</taxon>
        <taxon>Microthlaspi</taxon>
    </lineage>
</organism>
<sequence length="361" mass="41254">MFRMMSFTETQTPDDYPNLDMSYNSPPALAQECKSFKWKVQVIDSVGMIEDNMLTTKDVWKLQNHQVIVHFDEETGQPDEDSGGLLGSWLGQLSTDVNLLPINYNDWRAFPLHRKDLAWEVIKAKFWFDDPLIRRDYVISILGSRCKDLKRRLWRDYNLNGRTETVENRPTNVPADQWRDFVYFRFTDKWKKDKTGRIPCRAEFFIATRTKTDGNFVTDDAKKCADQLTPLLNQRSSTQVSSNVAASLNDEYSQVFGPECSGRIRCLGRGPTPSKLIKRSNQARYEAYEAANAEVVQMKTKMTSLETQVESLTGIIQQLLGNKTSDQESALAAYANILNPRARTTQGNLFGQGEGDGRDED</sequence>
<dbReference type="AlphaFoldDB" id="A0A6D2JD94"/>
<dbReference type="EMBL" id="CACVBM020001154">
    <property type="protein sequence ID" value="CAA7035288.1"/>
    <property type="molecule type" value="Genomic_DNA"/>
</dbReference>
<name>A0A6D2JD94_9BRAS</name>
<protein>
    <submittedName>
        <fullName evidence="1">Uncharacterized protein</fullName>
    </submittedName>
</protein>
<accession>A0A6D2JD94</accession>
<dbReference type="InterPro" id="IPR004252">
    <property type="entry name" value="Probable_transposase_24"/>
</dbReference>
<reference evidence="1" key="1">
    <citation type="submission" date="2020-01" db="EMBL/GenBank/DDBJ databases">
        <authorList>
            <person name="Mishra B."/>
        </authorList>
    </citation>
    <scope>NUCLEOTIDE SEQUENCE [LARGE SCALE GENOMIC DNA]</scope>
</reference>
<proteinExistence type="predicted"/>
<dbReference type="PANTHER" id="PTHR33144:SF48">
    <property type="entry name" value="PLANT TRANSPOSASE (PTTA_EN_SPM FAMILY)"/>
    <property type="match status" value="1"/>
</dbReference>
<dbReference type="Pfam" id="PF03004">
    <property type="entry name" value="Transposase_24"/>
    <property type="match status" value="1"/>
</dbReference>
<comment type="caution">
    <text evidence="1">The sequence shown here is derived from an EMBL/GenBank/DDBJ whole genome shotgun (WGS) entry which is preliminary data.</text>
</comment>
<dbReference type="OrthoDB" id="1065805at2759"/>
<dbReference type="PANTHER" id="PTHR33144">
    <property type="entry name" value="OS10G0409366 PROTEIN-RELATED"/>
    <property type="match status" value="1"/>
</dbReference>
<evidence type="ECO:0000313" key="2">
    <source>
        <dbReference type="Proteomes" id="UP000467841"/>
    </source>
</evidence>
<keyword evidence="2" id="KW-1185">Reference proteome</keyword>
<gene>
    <name evidence="1" type="ORF">MERR_LOCUS22523</name>
</gene>
<evidence type="ECO:0000313" key="1">
    <source>
        <dbReference type="EMBL" id="CAA7035288.1"/>
    </source>
</evidence>
<dbReference type="Proteomes" id="UP000467841">
    <property type="component" value="Unassembled WGS sequence"/>
</dbReference>